<protein>
    <recommendedName>
        <fullName evidence="3">Ornithine cyclodeaminase</fullName>
    </recommendedName>
</protein>
<dbReference type="Proteomes" id="UP000019376">
    <property type="component" value="Unassembled WGS sequence"/>
</dbReference>
<dbReference type="AlphaFoldDB" id="S7ZT42"/>
<dbReference type="InterPro" id="IPR023401">
    <property type="entry name" value="ODC_N"/>
</dbReference>
<gene>
    <name evidence="1" type="ORF">PDE_08812</name>
</gene>
<dbReference type="Gene3D" id="3.40.50.720">
    <property type="entry name" value="NAD(P)-binding Rossmann-like Domain"/>
    <property type="match status" value="1"/>
</dbReference>
<dbReference type="EMBL" id="KB644415">
    <property type="protein sequence ID" value="EPS33850.1"/>
    <property type="molecule type" value="Genomic_DNA"/>
</dbReference>
<evidence type="ECO:0008006" key="3">
    <source>
        <dbReference type="Google" id="ProtNLM"/>
    </source>
</evidence>
<dbReference type="Gene3D" id="3.30.1780.10">
    <property type="entry name" value="ornithine cyclodeaminase, domain 1"/>
    <property type="match status" value="1"/>
</dbReference>
<dbReference type="HOGENOM" id="CLU_042088_0_1_1"/>
<dbReference type="PhylomeDB" id="S7ZT42"/>
<dbReference type="SUPFAM" id="SSF51735">
    <property type="entry name" value="NAD(P)-binding Rossmann-fold domains"/>
    <property type="match status" value="1"/>
</dbReference>
<evidence type="ECO:0000313" key="2">
    <source>
        <dbReference type="Proteomes" id="UP000019376"/>
    </source>
</evidence>
<dbReference type="InterPro" id="IPR036291">
    <property type="entry name" value="NAD(P)-bd_dom_sf"/>
</dbReference>
<dbReference type="InterPro" id="IPR003462">
    <property type="entry name" value="ODC_Mu_crystall"/>
</dbReference>
<dbReference type="PANTHER" id="PTHR13812">
    <property type="entry name" value="KETIMINE REDUCTASE MU-CRYSTALLIN"/>
    <property type="match status" value="1"/>
</dbReference>
<evidence type="ECO:0000313" key="1">
    <source>
        <dbReference type="EMBL" id="EPS33850.1"/>
    </source>
</evidence>
<dbReference type="eggNOG" id="KOG3007">
    <property type="taxonomic scope" value="Eukaryota"/>
</dbReference>
<sequence>MHVLSEPDVAQVFRSLSQTQCHEFIHILEDALKAIATESKPHVSESDKRIHQPLRTVFSTAADSSCIFMPVSDTASIGIKIVTGTKAGIQGVINIFSPDGRLQGLLAAAEVTAFRTALASMTLLVRSQCIRKENIVVFGSGRQAEWHARLALLLYPKEIKQITFVNRGRQRLEEMEHEVFKDLRQRHPDTALHTLAKEATPDYEQQLLARLQSCDVIFSCTPSLEPNFPYSALQAAPRQRFISLIGSYKPSMHEIDTDTLLSGGGKIFVDSTSACLEEAGELITAGITAAQLTEMGDLLNELGPSEPLAIPEGANVIFKCVGIALMDLAVGKKILEVGQAKGLGVHLEGF</sequence>
<dbReference type="STRING" id="933388.S7ZT42"/>
<dbReference type="GO" id="GO:0005737">
    <property type="term" value="C:cytoplasm"/>
    <property type="evidence" value="ECO:0007669"/>
    <property type="project" value="TreeGrafter"/>
</dbReference>
<proteinExistence type="predicted"/>
<organism evidence="1 2">
    <name type="scientific">Penicillium oxalicum (strain 114-2 / CGMCC 5302)</name>
    <name type="common">Penicillium decumbens</name>
    <dbReference type="NCBI Taxonomy" id="933388"/>
    <lineage>
        <taxon>Eukaryota</taxon>
        <taxon>Fungi</taxon>
        <taxon>Dikarya</taxon>
        <taxon>Ascomycota</taxon>
        <taxon>Pezizomycotina</taxon>
        <taxon>Eurotiomycetes</taxon>
        <taxon>Eurotiomycetidae</taxon>
        <taxon>Eurotiales</taxon>
        <taxon>Aspergillaceae</taxon>
        <taxon>Penicillium</taxon>
    </lineage>
</organism>
<accession>S7ZT42</accession>
<keyword evidence="2" id="KW-1185">Reference proteome</keyword>
<name>S7ZT42_PENO1</name>
<reference evidence="1 2" key="1">
    <citation type="journal article" date="2013" name="PLoS ONE">
        <title>Genomic and secretomic analyses reveal unique features of the lignocellulolytic enzyme system of Penicillium decumbens.</title>
        <authorList>
            <person name="Liu G."/>
            <person name="Zhang L."/>
            <person name="Wei X."/>
            <person name="Zou G."/>
            <person name="Qin Y."/>
            <person name="Ma L."/>
            <person name="Li J."/>
            <person name="Zheng H."/>
            <person name="Wang S."/>
            <person name="Wang C."/>
            <person name="Xun L."/>
            <person name="Zhao G.-P."/>
            <person name="Zhou Z."/>
            <person name="Qu Y."/>
        </authorList>
    </citation>
    <scope>NUCLEOTIDE SEQUENCE [LARGE SCALE GENOMIC DNA]</scope>
    <source>
        <strain evidence="2">114-2 / CGMCC 5302</strain>
    </source>
</reference>
<dbReference type="OrthoDB" id="41492at2759"/>
<dbReference type="PANTHER" id="PTHR13812:SF23">
    <property type="entry name" value="PRNX PROTEIN"/>
    <property type="match status" value="1"/>
</dbReference>